<evidence type="ECO:0000313" key="5">
    <source>
        <dbReference type="Proteomes" id="UP000058925"/>
    </source>
</evidence>
<evidence type="ECO:0000313" key="4">
    <source>
        <dbReference type="EMBL" id="ALI36579.1"/>
    </source>
</evidence>
<dbReference type="RefSeq" id="WP_196815815.1">
    <property type="nucleotide sequence ID" value="NZ_CP012850.1"/>
</dbReference>
<dbReference type="Pfam" id="PF00180">
    <property type="entry name" value="Iso_dh"/>
    <property type="match status" value="1"/>
</dbReference>
<organism evidence="4 5">
    <name type="scientific">Candidatus Nitrosocosmicus oleophilus</name>
    <dbReference type="NCBI Taxonomy" id="1353260"/>
    <lineage>
        <taxon>Archaea</taxon>
        <taxon>Nitrososphaerota</taxon>
        <taxon>Nitrososphaeria</taxon>
        <taxon>Nitrososphaerales</taxon>
        <taxon>Nitrososphaeraceae</taxon>
        <taxon>Candidatus Nitrosocosmicus</taxon>
    </lineage>
</organism>
<accession>A0A654M280</accession>
<dbReference type="KEGG" id="taa:NMY3_02383"/>
<dbReference type="Gene3D" id="3.40.718.10">
    <property type="entry name" value="Isopropylmalate Dehydrogenase"/>
    <property type="match status" value="1"/>
</dbReference>
<dbReference type="GO" id="GO:0006099">
    <property type="term" value="P:tricarboxylic acid cycle"/>
    <property type="evidence" value="ECO:0007669"/>
    <property type="project" value="TreeGrafter"/>
</dbReference>
<dbReference type="PANTHER" id="PTHR11835">
    <property type="entry name" value="DECARBOXYLATING DEHYDROGENASES-ISOCITRATE, ISOPROPYLMALATE, TARTRATE"/>
    <property type="match status" value="1"/>
</dbReference>
<keyword evidence="5" id="KW-1185">Reference proteome</keyword>
<dbReference type="GO" id="GO:0051287">
    <property type="term" value="F:NAD binding"/>
    <property type="evidence" value="ECO:0007669"/>
    <property type="project" value="InterPro"/>
</dbReference>
<dbReference type="AlphaFoldDB" id="A0A654M280"/>
<dbReference type="PANTHER" id="PTHR11835:SF34">
    <property type="entry name" value="ISOCITRATE DEHYDROGENASE [NAD] SUBUNIT ALPHA, MITOCHONDRIAL"/>
    <property type="match status" value="1"/>
</dbReference>
<evidence type="ECO:0000256" key="1">
    <source>
        <dbReference type="ARBA" id="ARBA00007769"/>
    </source>
</evidence>
<dbReference type="SMART" id="SM01329">
    <property type="entry name" value="Iso_dh"/>
    <property type="match status" value="1"/>
</dbReference>
<dbReference type="GO" id="GO:0047046">
    <property type="term" value="F:homoisocitrate dehydrogenase activity"/>
    <property type="evidence" value="ECO:0007669"/>
    <property type="project" value="UniProtKB-EC"/>
</dbReference>
<dbReference type="EMBL" id="CP012850">
    <property type="protein sequence ID" value="ALI36579.1"/>
    <property type="molecule type" value="Genomic_DNA"/>
</dbReference>
<gene>
    <name evidence="4" type="primary">hicd_2</name>
    <name evidence="4" type="ORF">NMY3_02383</name>
</gene>
<sequence length="346" mass="38898">MTTYDVSLLEGDGIGPELSECVYSILVNIHDKSSNLKFNISRVEAGDNAKLKYNKPLPDETFNEIKNSQACLKSPVGESAADVVLVLRRYFNLYANVRPSKNYPNIPSFSKDVDLITVRENTEDLYLGWEFYSDDDTVISLRKISREASKRIAEHAFKIADSREGKKVTIVHKSNVLRLSDRLFIDTSREVAKEYPNIEFEQMYIDACAMELIRNPNRFDTILTTNLFGDIISDEAAQITGSIGLAPAANIGKDFAMFEPVHGAAFDIAGKNVANPTSFILALKMMFDWLGEKYKDNNLTVQSNKIEKAVDDLFIKNVKTIDIGGKLSTKEFSKRFINLLTDIGYD</sequence>
<dbReference type="Proteomes" id="UP000058925">
    <property type="component" value="Chromosome"/>
</dbReference>
<dbReference type="InterPro" id="IPR019818">
    <property type="entry name" value="IsoCit/isopropylmalate_DH_CS"/>
</dbReference>
<evidence type="ECO:0000256" key="2">
    <source>
        <dbReference type="ARBA" id="ARBA00023002"/>
    </source>
</evidence>
<dbReference type="GO" id="GO:0006102">
    <property type="term" value="P:isocitrate metabolic process"/>
    <property type="evidence" value="ECO:0007669"/>
    <property type="project" value="TreeGrafter"/>
</dbReference>
<keyword evidence="2 4" id="KW-0560">Oxidoreductase</keyword>
<dbReference type="GO" id="GO:0000287">
    <property type="term" value="F:magnesium ion binding"/>
    <property type="evidence" value="ECO:0007669"/>
    <property type="project" value="InterPro"/>
</dbReference>
<dbReference type="InterPro" id="IPR024084">
    <property type="entry name" value="IsoPropMal-DH-like_dom"/>
</dbReference>
<dbReference type="PROSITE" id="PS00470">
    <property type="entry name" value="IDH_IMDH"/>
    <property type="match status" value="1"/>
</dbReference>
<dbReference type="SUPFAM" id="SSF53659">
    <property type="entry name" value="Isocitrate/Isopropylmalate dehydrogenase-like"/>
    <property type="match status" value="1"/>
</dbReference>
<feature type="domain" description="Isopropylmalate dehydrogenase-like" evidence="3">
    <location>
        <begin position="5"/>
        <end position="336"/>
    </location>
</feature>
<proteinExistence type="inferred from homology"/>
<dbReference type="EC" id="1.1.1.87" evidence="4"/>
<dbReference type="GeneID" id="60422332"/>
<protein>
    <submittedName>
        <fullName evidence="4">Homoisocitrate dehydrogenase</fullName>
        <ecNumber evidence="4">1.1.1.87</ecNumber>
    </submittedName>
</protein>
<dbReference type="GO" id="GO:0004449">
    <property type="term" value="F:isocitrate dehydrogenase (NAD+) activity"/>
    <property type="evidence" value="ECO:0007669"/>
    <property type="project" value="TreeGrafter"/>
</dbReference>
<name>A0A654M280_9ARCH</name>
<evidence type="ECO:0000259" key="3">
    <source>
        <dbReference type="SMART" id="SM01329"/>
    </source>
</evidence>
<dbReference type="OrthoDB" id="6813at2157"/>
<reference evidence="5" key="1">
    <citation type="submission" date="2015-10" db="EMBL/GenBank/DDBJ databases">
        <title>Niche specialization of a soil ammonia-oxidizing archaeon, Candidatus Nitrosocosmicus oleophilus.</title>
        <authorList>
            <person name="Jung M.-Y."/>
            <person name="Rhee S.-K."/>
        </authorList>
    </citation>
    <scope>NUCLEOTIDE SEQUENCE [LARGE SCALE GENOMIC DNA]</scope>
    <source>
        <strain evidence="5">MY3</strain>
    </source>
</reference>
<comment type="similarity">
    <text evidence="1">Belongs to the isocitrate and isopropylmalate dehydrogenases family.</text>
</comment>